<dbReference type="InterPro" id="IPR013656">
    <property type="entry name" value="PAS_4"/>
</dbReference>
<evidence type="ECO:0000256" key="7">
    <source>
        <dbReference type="ARBA" id="ARBA00022777"/>
    </source>
</evidence>
<evidence type="ECO:0000256" key="1">
    <source>
        <dbReference type="ARBA" id="ARBA00000085"/>
    </source>
</evidence>
<dbReference type="InterPro" id="IPR000700">
    <property type="entry name" value="PAS-assoc_C"/>
</dbReference>
<dbReference type="PANTHER" id="PTHR41523">
    <property type="entry name" value="TWO-COMPONENT SYSTEM SENSOR PROTEIN"/>
    <property type="match status" value="1"/>
</dbReference>
<evidence type="ECO:0000259" key="9">
    <source>
        <dbReference type="PROSITE" id="PS50113"/>
    </source>
</evidence>
<evidence type="ECO:0000313" key="11">
    <source>
        <dbReference type="Proteomes" id="UP001595683"/>
    </source>
</evidence>
<dbReference type="Gene3D" id="3.30.565.10">
    <property type="entry name" value="Histidine kinase-like ATPase, C-terminal domain"/>
    <property type="match status" value="1"/>
</dbReference>
<feature type="domain" description="PAC" evidence="9">
    <location>
        <begin position="66"/>
        <end position="117"/>
    </location>
</feature>
<dbReference type="InterPro" id="IPR036890">
    <property type="entry name" value="HATPase_C_sf"/>
</dbReference>
<keyword evidence="11" id="KW-1185">Reference proteome</keyword>
<organism evidence="10 11">
    <name type="scientific">Novosphingobium pokkalii</name>
    <dbReference type="NCBI Taxonomy" id="1770194"/>
    <lineage>
        <taxon>Bacteria</taxon>
        <taxon>Pseudomonadati</taxon>
        <taxon>Pseudomonadota</taxon>
        <taxon>Alphaproteobacteria</taxon>
        <taxon>Sphingomonadales</taxon>
        <taxon>Sphingomonadaceae</taxon>
        <taxon>Novosphingobium</taxon>
    </lineage>
</organism>
<reference evidence="11" key="1">
    <citation type="journal article" date="2019" name="Int. J. Syst. Evol. Microbiol.">
        <title>The Global Catalogue of Microorganisms (GCM) 10K type strain sequencing project: providing services to taxonomists for standard genome sequencing and annotation.</title>
        <authorList>
            <consortium name="The Broad Institute Genomics Platform"/>
            <consortium name="The Broad Institute Genome Sequencing Center for Infectious Disease"/>
            <person name="Wu L."/>
            <person name="Ma J."/>
        </authorList>
    </citation>
    <scope>NUCLEOTIDE SEQUENCE [LARGE SCALE GENOMIC DNA]</scope>
    <source>
        <strain evidence="11">KCTC 42224</strain>
    </source>
</reference>
<keyword evidence="6" id="KW-0547">Nucleotide-binding</keyword>
<dbReference type="PANTHER" id="PTHR41523:SF8">
    <property type="entry name" value="ETHYLENE RESPONSE SENSOR PROTEIN"/>
    <property type="match status" value="1"/>
</dbReference>
<keyword evidence="7" id="KW-0418">Kinase</keyword>
<dbReference type="InterPro" id="IPR035965">
    <property type="entry name" value="PAS-like_dom_sf"/>
</dbReference>
<sequence>MLDATPDCIKLLGADGNLAMMNRTGCIALNVDEHGPFGMPWIPLLPEDIQAAGRAALARAAAGQSARFPGRSETDAGTLFWDNLLTPMIGQDGEVHQILCVSRDVTSQTVLERELEDAVAREHLLAREMHHRIKNLFSLVAGLVFIADRETGGDGSSALALNLHEKLRALSRASDVAFVGAESLPAGQPVDLGNLVRALLAPYGERCEIVEQAATVPPGVVTTLALVFHEYATNSIKYGALGTAGGRVTVRWTESDGVLAFTWIETGAAIEVPDEDRQGFGTQMVERMVRAAGGRISRLWRPEGLIADLYLPIRH</sequence>
<dbReference type="EMBL" id="JBHRYE010000053">
    <property type="protein sequence ID" value="MFC3673849.1"/>
    <property type="molecule type" value="Genomic_DNA"/>
</dbReference>
<keyword evidence="4" id="KW-0808">Transferase</keyword>
<evidence type="ECO:0000256" key="3">
    <source>
        <dbReference type="ARBA" id="ARBA00022553"/>
    </source>
</evidence>
<keyword evidence="5" id="KW-0677">Repeat</keyword>
<comment type="catalytic activity">
    <reaction evidence="1">
        <text>ATP + protein L-histidine = ADP + protein N-phospho-L-histidine.</text>
        <dbReference type="EC" id="2.7.13.3"/>
    </reaction>
</comment>
<evidence type="ECO:0000256" key="6">
    <source>
        <dbReference type="ARBA" id="ARBA00022741"/>
    </source>
</evidence>
<name>A0ABV7V9H5_9SPHN</name>
<protein>
    <recommendedName>
        <fullName evidence="2">histidine kinase</fullName>
        <ecNumber evidence="2">2.7.13.3</ecNumber>
    </recommendedName>
</protein>
<keyword evidence="3" id="KW-0597">Phosphoprotein</keyword>
<dbReference type="PROSITE" id="PS50113">
    <property type="entry name" value="PAC"/>
    <property type="match status" value="1"/>
</dbReference>
<dbReference type="SUPFAM" id="SSF55874">
    <property type="entry name" value="ATPase domain of HSP90 chaperone/DNA topoisomerase II/histidine kinase"/>
    <property type="match status" value="1"/>
</dbReference>
<evidence type="ECO:0000256" key="8">
    <source>
        <dbReference type="ARBA" id="ARBA00022840"/>
    </source>
</evidence>
<dbReference type="Gene3D" id="3.30.450.20">
    <property type="entry name" value="PAS domain"/>
    <property type="match status" value="1"/>
</dbReference>
<dbReference type="Pfam" id="PF08448">
    <property type="entry name" value="PAS_4"/>
    <property type="match status" value="1"/>
</dbReference>
<dbReference type="InterPro" id="IPR011102">
    <property type="entry name" value="Sig_transdc_His_kinase_HWE"/>
</dbReference>
<keyword evidence="8" id="KW-0067">ATP-binding</keyword>
<proteinExistence type="predicted"/>
<dbReference type="Proteomes" id="UP001595683">
    <property type="component" value="Unassembled WGS sequence"/>
</dbReference>
<dbReference type="SMART" id="SM00911">
    <property type="entry name" value="HWE_HK"/>
    <property type="match status" value="1"/>
</dbReference>
<comment type="caution">
    <text evidence="10">The sequence shown here is derived from an EMBL/GenBank/DDBJ whole genome shotgun (WGS) entry which is preliminary data.</text>
</comment>
<gene>
    <name evidence="10" type="ORF">ACFOOT_20715</name>
</gene>
<dbReference type="EC" id="2.7.13.3" evidence="2"/>
<dbReference type="Pfam" id="PF07536">
    <property type="entry name" value="HWE_HK"/>
    <property type="match status" value="1"/>
</dbReference>
<dbReference type="RefSeq" id="WP_191324623.1">
    <property type="nucleotide sequence ID" value="NZ_BMZP01000010.1"/>
</dbReference>
<evidence type="ECO:0000256" key="2">
    <source>
        <dbReference type="ARBA" id="ARBA00012438"/>
    </source>
</evidence>
<dbReference type="SUPFAM" id="SSF55785">
    <property type="entry name" value="PYP-like sensor domain (PAS domain)"/>
    <property type="match status" value="1"/>
</dbReference>
<accession>A0ABV7V9H5</accession>
<evidence type="ECO:0000313" key="10">
    <source>
        <dbReference type="EMBL" id="MFC3673849.1"/>
    </source>
</evidence>
<evidence type="ECO:0000256" key="5">
    <source>
        <dbReference type="ARBA" id="ARBA00022737"/>
    </source>
</evidence>
<evidence type="ECO:0000256" key="4">
    <source>
        <dbReference type="ARBA" id="ARBA00022679"/>
    </source>
</evidence>